<dbReference type="InterPro" id="IPR036237">
    <property type="entry name" value="Xyl_isomerase-like_sf"/>
</dbReference>
<keyword evidence="3 7" id="KW-0227">DNA damage</keyword>
<dbReference type="Proteomes" id="UP000722121">
    <property type="component" value="Unassembled WGS sequence"/>
</dbReference>
<evidence type="ECO:0000256" key="7">
    <source>
        <dbReference type="HAMAP-Rule" id="MF_00152"/>
    </source>
</evidence>
<protein>
    <recommendedName>
        <fullName evidence="7">Probable endonuclease 4</fullName>
        <ecNumber evidence="7">3.1.21.2</ecNumber>
    </recommendedName>
    <alternativeName>
        <fullName evidence="7">Endodeoxyribonuclease IV</fullName>
    </alternativeName>
    <alternativeName>
        <fullName evidence="7">Endonuclease IV</fullName>
    </alternativeName>
</protein>
<dbReference type="NCBIfam" id="NF002199">
    <property type="entry name" value="PRK01060.1-4"/>
    <property type="match status" value="1"/>
</dbReference>
<feature type="binding site" evidence="7">
    <location>
        <position position="187"/>
    </location>
    <ligand>
        <name>Zn(2+)</name>
        <dbReference type="ChEBI" id="CHEBI:29105"/>
        <label>3</label>
    </ligand>
</feature>
<evidence type="ECO:0000313" key="10">
    <source>
        <dbReference type="Proteomes" id="UP000722121"/>
    </source>
</evidence>
<feature type="binding site" evidence="7">
    <location>
        <position position="221"/>
    </location>
    <ligand>
        <name>Zn(2+)</name>
        <dbReference type="ChEBI" id="CHEBI:29105"/>
        <label>2</label>
    </ligand>
</feature>
<comment type="similarity">
    <text evidence="1 7">Belongs to the AP endonuclease 2 family.</text>
</comment>
<dbReference type="PROSITE" id="PS00730">
    <property type="entry name" value="AP_NUCLEASE_F2_2"/>
    <property type="match status" value="1"/>
</dbReference>
<dbReference type="NCBIfam" id="NF002197">
    <property type="entry name" value="PRK01060.1-2"/>
    <property type="match status" value="1"/>
</dbReference>
<dbReference type="SUPFAM" id="SSF51658">
    <property type="entry name" value="Xylose isomerase-like"/>
    <property type="match status" value="1"/>
</dbReference>
<comment type="caution">
    <text evidence="9">The sequence shown here is derived from an EMBL/GenBank/DDBJ whole genome shotgun (WGS) entry which is preliminary data.</text>
</comment>
<keyword evidence="7" id="KW-0255">Endonuclease</keyword>
<keyword evidence="7" id="KW-0540">Nuclease</keyword>
<keyword evidence="10" id="KW-1185">Reference proteome</keyword>
<dbReference type="PROSITE" id="PS00731">
    <property type="entry name" value="AP_NUCLEASE_F2_3"/>
    <property type="match status" value="1"/>
</dbReference>
<name>A0ABS3AST7_9BACT</name>
<evidence type="ECO:0000256" key="2">
    <source>
        <dbReference type="ARBA" id="ARBA00022723"/>
    </source>
</evidence>
<feature type="binding site" evidence="7">
    <location>
        <position position="73"/>
    </location>
    <ligand>
        <name>Zn(2+)</name>
        <dbReference type="ChEBI" id="CHEBI:29105"/>
        <label>1</label>
    </ligand>
</feature>
<feature type="binding site" evidence="7">
    <location>
        <position position="150"/>
    </location>
    <ligand>
        <name>Zn(2+)</name>
        <dbReference type="ChEBI" id="CHEBI:29105"/>
        <label>2</label>
    </ligand>
</feature>
<keyword evidence="2 7" id="KW-0479">Metal-binding</keyword>
<dbReference type="PANTHER" id="PTHR21445:SF0">
    <property type="entry name" value="APURINIC-APYRIMIDINIC ENDONUCLEASE"/>
    <property type="match status" value="1"/>
</dbReference>
<evidence type="ECO:0000256" key="5">
    <source>
        <dbReference type="ARBA" id="ARBA00022833"/>
    </source>
</evidence>
<evidence type="ECO:0000313" key="9">
    <source>
        <dbReference type="EMBL" id="MBN4067415.1"/>
    </source>
</evidence>
<evidence type="ECO:0000256" key="4">
    <source>
        <dbReference type="ARBA" id="ARBA00022801"/>
    </source>
</evidence>
<dbReference type="EMBL" id="JAFITR010000136">
    <property type="protein sequence ID" value="MBN4067415.1"/>
    <property type="molecule type" value="Genomic_DNA"/>
</dbReference>
<evidence type="ECO:0000256" key="3">
    <source>
        <dbReference type="ARBA" id="ARBA00022763"/>
    </source>
</evidence>
<feature type="binding site" evidence="7">
    <location>
        <position position="113"/>
    </location>
    <ligand>
        <name>Zn(2+)</name>
        <dbReference type="ChEBI" id="CHEBI:29105"/>
        <label>1</label>
    </ligand>
</feature>
<comment type="catalytic activity">
    <reaction evidence="7">
        <text>Endonucleolytic cleavage to 5'-phosphooligonucleotide end-products.</text>
        <dbReference type="EC" id="3.1.21.2"/>
    </reaction>
</comment>
<dbReference type="GO" id="GO:0008833">
    <property type="term" value="F:deoxyribonuclease IV (phage-T4-induced) activity"/>
    <property type="evidence" value="ECO:0007669"/>
    <property type="project" value="UniProtKB-EC"/>
</dbReference>
<feature type="binding site" evidence="7">
    <location>
        <position position="184"/>
    </location>
    <ligand>
        <name>Zn(2+)</name>
        <dbReference type="ChEBI" id="CHEBI:29105"/>
        <label>2</label>
    </ligand>
</feature>
<dbReference type="PROSITE" id="PS51432">
    <property type="entry name" value="AP_NUCLEASE_F2_4"/>
    <property type="match status" value="1"/>
</dbReference>
<dbReference type="InterPro" id="IPR018246">
    <property type="entry name" value="AP_endonuc_F2_Zn_BS"/>
</dbReference>
<dbReference type="PANTHER" id="PTHR21445">
    <property type="entry name" value="ENDONUCLEASE IV ENDODEOXYRIBONUCLEASE IV"/>
    <property type="match status" value="1"/>
</dbReference>
<dbReference type="EC" id="3.1.21.2" evidence="7"/>
<dbReference type="HAMAP" id="MF_00152">
    <property type="entry name" value="Nfo"/>
    <property type="match status" value="1"/>
</dbReference>
<feature type="binding site" evidence="7">
    <location>
        <position position="236"/>
    </location>
    <ligand>
        <name>Zn(2+)</name>
        <dbReference type="ChEBI" id="CHEBI:29105"/>
        <label>3</label>
    </ligand>
</feature>
<feature type="domain" description="Xylose isomerase-like TIM barrel" evidence="8">
    <location>
        <begin position="28"/>
        <end position="283"/>
    </location>
</feature>
<comment type="function">
    <text evidence="7">Endonuclease IV plays a role in DNA repair. It cleaves phosphodiester bonds at apurinic or apyrimidinic (AP) sites, generating a 3'-hydroxyl group and a 5'-terminal sugar phosphate.</text>
</comment>
<feature type="binding site" evidence="7">
    <location>
        <position position="234"/>
    </location>
    <ligand>
        <name>Zn(2+)</name>
        <dbReference type="ChEBI" id="CHEBI:29105"/>
        <label>3</label>
    </ligand>
</feature>
<dbReference type="Pfam" id="PF01261">
    <property type="entry name" value="AP_endonuc_2"/>
    <property type="match status" value="1"/>
</dbReference>
<reference evidence="9 10" key="1">
    <citation type="submission" date="2021-02" db="EMBL/GenBank/DDBJ databases">
        <title>Activity-based single-cell genomes from oceanic crustal fluid captures similar information to metagenomic and metatranscriptomic surveys with orders of magnitude less sampling.</title>
        <authorList>
            <person name="D'Angelo T.S."/>
            <person name="Orcutt B.N."/>
        </authorList>
    </citation>
    <scope>NUCLEOTIDE SEQUENCE [LARGE SCALE GENOMIC DNA]</scope>
    <source>
        <strain evidence="9">AH-315-G07</strain>
    </source>
</reference>
<dbReference type="CDD" id="cd00019">
    <property type="entry name" value="AP2Ec"/>
    <property type="match status" value="1"/>
</dbReference>
<organism evidence="9 10">
    <name type="scientific">Simkania negevensis</name>
    <dbReference type="NCBI Taxonomy" id="83561"/>
    <lineage>
        <taxon>Bacteria</taxon>
        <taxon>Pseudomonadati</taxon>
        <taxon>Chlamydiota</taxon>
        <taxon>Chlamydiia</taxon>
        <taxon>Parachlamydiales</taxon>
        <taxon>Simkaniaceae</taxon>
        <taxon>Simkania</taxon>
    </lineage>
</organism>
<evidence type="ECO:0000256" key="1">
    <source>
        <dbReference type="ARBA" id="ARBA00005340"/>
    </source>
</evidence>
<proteinExistence type="inferred from homology"/>
<evidence type="ECO:0000256" key="6">
    <source>
        <dbReference type="ARBA" id="ARBA00023204"/>
    </source>
</evidence>
<keyword evidence="4 7" id="KW-0378">Hydrolase</keyword>
<keyword evidence="5 7" id="KW-0862">Zinc</keyword>
<dbReference type="InterPro" id="IPR013022">
    <property type="entry name" value="Xyl_isomerase-like_TIM-brl"/>
</dbReference>
<dbReference type="PROSITE" id="PS00729">
    <property type="entry name" value="AP_NUCLEASE_F2_1"/>
    <property type="match status" value="1"/>
</dbReference>
<sequence>MKKESDILLVGAHTSTQGGVHNALYAGQEIGATTAQIFTSNQRQWAGRLLGTEEIEAWQEALEKTGLVDIMSHDSYLINLGSPKEESLQKSRRAFVEEIERCHKLDIAYLNFHPGAALDDTASACLDRIVESLVRVEDLAAKGRTRLLLEMMAGQGSTVGHRFEHMAYVIDKVKERIPIGVCIDTCHLFAAGYDMRTAEACDATLQEFDRVIGLEHLYAFHTNDSMKPFASRRDRHAELGKGEIGMECFQFLMQDARTKSLPKYLETPGGMEVWKEEIKLLRRFAQR</sequence>
<dbReference type="InterPro" id="IPR001719">
    <property type="entry name" value="AP_endonuc_2"/>
</dbReference>
<keyword evidence="6 7" id="KW-0234">DNA repair</keyword>
<accession>A0ABS3AST7</accession>
<comment type="cofactor">
    <cofactor evidence="7">
        <name>Zn(2+)</name>
        <dbReference type="ChEBI" id="CHEBI:29105"/>
    </cofactor>
    <text evidence="7">Binds 3 Zn(2+) ions.</text>
</comment>
<feature type="binding site" evidence="7">
    <location>
        <position position="150"/>
    </location>
    <ligand>
        <name>Zn(2+)</name>
        <dbReference type="ChEBI" id="CHEBI:29105"/>
        <label>1</label>
    </ligand>
</feature>
<evidence type="ECO:0000259" key="8">
    <source>
        <dbReference type="Pfam" id="PF01261"/>
    </source>
</evidence>
<feature type="binding site" evidence="7">
    <location>
        <position position="266"/>
    </location>
    <ligand>
        <name>Zn(2+)</name>
        <dbReference type="ChEBI" id="CHEBI:29105"/>
        <label>2</label>
    </ligand>
</feature>
<dbReference type="SMART" id="SM00518">
    <property type="entry name" value="AP2Ec"/>
    <property type="match status" value="1"/>
</dbReference>
<gene>
    <name evidence="7" type="primary">nfo</name>
    <name evidence="9" type="ORF">JYU14_04960</name>
</gene>
<dbReference type="NCBIfam" id="TIGR00587">
    <property type="entry name" value="nfo"/>
    <property type="match status" value="1"/>
</dbReference>
<dbReference type="Gene3D" id="3.20.20.150">
    <property type="entry name" value="Divalent-metal-dependent TIM barrel enzymes"/>
    <property type="match status" value="1"/>
</dbReference>